<feature type="domain" description="HTH arsR-type" evidence="2">
    <location>
        <begin position="1"/>
        <end position="95"/>
    </location>
</feature>
<gene>
    <name evidence="3" type="ORF">FHS81_003039</name>
</gene>
<dbReference type="SMART" id="SM00418">
    <property type="entry name" value="HTH_ARSR"/>
    <property type="match status" value="1"/>
</dbReference>
<evidence type="ECO:0000313" key="3">
    <source>
        <dbReference type="EMBL" id="MBB3810929.1"/>
    </source>
</evidence>
<dbReference type="GO" id="GO:0046685">
    <property type="term" value="P:response to arsenic-containing substance"/>
    <property type="evidence" value="ECO:0007669"/>
    <property type="project" value="UniProtKB-KW"/>
</dbReference>
<evidence type="ECO:0000259" key="2">
    <source>
        <dbReference type="PROSITE" id="PS50987"/>
    </source>
</evidence>
<dbReference type="SMART" id="SM00226">
    <property type="entry name" value="LMWPc"/>
    <property type="match status" value="1"/>
</dbReference>
<dbReference type="Pfam" id="PF12840">
    <property type="entry name" value="HTH_20"/>
    <property type="match status" value="1"/>
</dbReference>
<dbReference type="PANTHER" id="PTHR43428">
    <property type="entry name" value="ARSENATE REDUCTASE"/>
    <property type="match status" value="1"/>
</dbReference>
<dbReference type="PANTHER" id="PTHR43428:SF1">
    <property type="entry name" value="ARSENATE REDUCTASE"/>
    <property type="match status" value="1"/>
</dbReference>
<dbReference type="CDD" id="cd00090">
    <property type="entry name" value="HTH_ARSR"/>
    <property type="match status" value="1"/>
</dbReference>
<dbReference type="Pfam" id="PF01451">
    <property type="entry name" value="LMWPc"/>
    <property type="match status" value="1"/>
</dbReference>
<dbReference type="InterPro" id="IPR036390">
    <property type="entry name" value="WH_DNA-bd_sf"/>
</dbReference>
<comment type="caution">
    <text evidence="3">The sequence shown here is derived from an EMBL/GenBank/DDBJ whole genome shotgun (WGS) entry which is preliminary data.</text>
</comment>
<dbReference type="EMBL" id="JACICC010000009">
    <property type="protein sequence ID" value="MBB3810929.1"/>
    <property type="molecule type" value="Genomic_DNA"/>
</dbReference>
<dbReference type="InterPro" id="IPR023485">
    <property type="entry name" value="Ptyr_pPase"/>
</dbReference>
<name>A0A7W5Z6K8_9HYPH</name>
<proteinExistence type="predicted"/>
<reference evidence="3 4" key="1">
    <citation type="submission" date="2020-08" db="EMBL/GenBank/DDBJ databases">
        <title>Genomic Encyclopedia of Type Strains, Phase IV (KMG-IV): sequencing the most valuable type-strain genomes for metagenomic binning, comparative biology and taxonomic classification.</title>
        <authorList>
            <person name="Goeker M."/>
        </authorList>
    </citation>
    <scope>NUCLEOTIDE SEQUENCE [LARGE SCALE GENOMIC DNA]</scope>
    <source>
        <strain evidence="3 4">DSM 28760</strain>
    </source>
</reference>
<dbReference type="GO" id="GO:0003677">
    <property type="term" value="F:DNA binding"/>
    <property type="evidence" value="ECO:0007669"/>
    <property type="project" value="UniProtKB-KW"/>
</dbReference>
<dbReference type="PRINTS" id="PR00778">
    <property type="entry name" value="HTHARSR"/>
</dbReference>
<dbReference type="Proteomes" id="UP000537592">
    <property type="component" value="Unassembled WGS sequence"/>
</dbReference>
<dbReference type="Gene3D" id="3.40.50.2300">
    <property type="match status" value="1"/>
</dbReference>
<keyword evidence="3" id="KW-0238">DNA-binding</keyword>
<dbReference type="CDD" id="cd16345">
    <property type="entry name" value="LMWP_ArsC"/>
    <property type="match status" value="1"/>
</dbReference>
<protein>
    <submittedName>
        <fullName evidence="3">Protein-tyrosine-phosphatase/DNA-binding transcriptional ArsR family regulator</fullName>
    </submittedName>
</protein>
<dbReference type="SUPFAM" id="SSF46785">
    <property type="entry name" value="Winged helix' DNA-binding domain"/>
    <property type="match status" value="1"/>
</dbReference>
<dbReference type="Gene3D" id="1.10.10.10">
    <property type="entry name" value="Winged helix-like DNA-binding domain superfamily/Winged helix DNA-binding domain"/>
    <property type="match status" value="1"/>
</dbReference>
<dbReference type="RefSeq" id="WP_183754342.1">
    <property type="nucleotide sequence ID" value="NZ_JACICC010000009.1"/>
</dbReference>
<accession>A0A7W5Z6K8</accession>
<dbReference type="PROSITE" id="PS50987">
    <property type="entry name" value="HTH_ARSR_2"/>
    <property type="match status" value="1"/>
</dbReference>
<dbReference type="NCBIfam" id="NF033788">
    <property type="entry name" value="HTH_metalloreg"/>
    <property type="match status" value="1"/>
</dbReference>
<keyword evidence="1" id="KW-0059">Arsenical resistance</keyword>
<dbReference type="InterPro" id="IPR001845">
    <property type="entry name" value="HTH_ArsR_DNA-bd_dom"/>
</dbReference>
<keyword evidence="4" id="KW-1185">Reference proteome</keyword>
<dbReference type="InterPro" id="IPR011991">
    <property type="entry name" value="ArsR-like_HTH"/>
</dbReference>
<evidence type="ECO:0000313" key="4">
    <source>
        <dbReference type="Proteomes" id="UP000537592"/>
    </source>
</evidence>
<dbReference type="InterPro" id="IPR036196">
    <property type="entry name" value="Ptyr_pPase_sf"/>
</dbReference>
<dbReference type="AlphaFoldDB" id="A0A7W5Z6K8"/>
<evidence type="ECO:0000256" key="1">
    <source>
        <dbReference type="ARBA" id="ARBA00022849"/>
    </source>
</evidence>
<dbReference type="SUPFAM" id="SSF52788">
    <property type="entry name" value="Phosphotyrosine protein phosphatases I"/>
    <property type="match status" value="1"/>
</dbReference>
<sequence length="276" mass="30112">MEKHIIVEAFAAIAQATRLDALRLLLDRRETGVPAGDVAKLLDVPQNTMSAHLAVLKRAGLVRTERHGTTIIYRPDTERVWQLVDFLVTDFAALAATTDRSISTAVIPRAGAAPDPVYNVLFLCTGNSVRSILAESVLNRDGGGRFRAFSAGNKPRGEIHPTTIATLAELDYPTEGLRSKSWDEFASPEAPIMDFVFTLCDSAAGEECPVWPGRPLTAHWGIEDPSIVGEADFRQAAAFRQAAGYIRNRVAAFISLPLDSLDRMSLRDKLRTIGSL</sequence>
<dbReference type="InterPro" id="IPR036388">
    <property type="entry name" value="WH-like_DNA-bd_sf"/>
</dbReference>
<organism evidence="3 4">
    <name type="scientific">Pseudochelatococcus contaminans</name>
    <dbReference type="NCBI Taxonomy" id="1538103"/>
    <lineage>
        <taxon>Bacteria</taxon>
        <taxon>Pseudomonadati</taxon>
        <taxon>Pseudomonadota</taxon>
        <taxon>Alphaproteobacteria</taxon>
        <taxon>Hyphomicrobiales</taxon>
        <taxon>Chelatococcaceae</taxon>
        <taxon>Pseudochelatococcus</taxon>
    </lineage>
</organism>
<dbReference type="GO" id="GO:0003700">
    <property type="term" value="F:DNA-binding transcription factor activity"/>
    <property type="evidence" value="ECO:0007669"/>
    <property type="project" value="InterPro"/>
</dbReference>